<proteinExistence type="predicted"/>
<keyword evidence="2" id="KW-1185">Reference proteome</keyword>
<dbReference type="AlphaFoldDB" id="A0A314ZA72"/>
<gene>
    <name evidence="1" type="ORF">Pyn_00825</name>
</gene>
<accession>A0A314ZA72</accession>
<comment type="caution">
    <text evidence="1">The sequence shown here is derived from an EMBL/GenBank/DDBJ whole genome shotgun (WGS) entry which is preliminary data.</text>
</comment>
<evidence type="ECO:0000313" key="1">
    <source>
        <dbReference type="EMBL" id="PQQ16249.1"/>
    </source>
</evidence>
<sequence length="76" mass="9161">MKEHRLDFRVAYHGCEVTRLGARFSRRLLGYTQTDQSETYYMKEHRLDFRVAYHGCEVTRLGARFSRRLLGRFCQL</sequence>
<reference evidence="1 2" key="1">
    <citation type="submission" date="2018-02" db="EMBL/GenBank/DDBJ databases">
        <title>Draft genome of wild Prunus yedoensis var. nudiflora.</title>
        <authorList>
            <person name="Baek S."/>
            <person name="Kim J.-H."/>
            <person name="Choi K."/>
            <person name="Kim G.-B."/>
            <person name="Cho A."/>
            <person name="Jang H."/>
            <person name="Shin C.-H."/>
            <person name="Yu H.-J."/>
            <person name="Mun J.-H."/>
        </authorList>
    </citation>
    <scope>NUCLEOTIDE SEQUENCE [LARGE SCALE GENOMIC DNA]</scope>
    <source>
        <strain evidence="2">cv. Jeju island</strain>
        <tissue evidence="1">Leaf</tissue>
    </source>
</reference>
<evidence type="ECO:0000313" key="2">
    <source>
        <dbReference type="Proteomes" id="UP000250321"/>
    </source>
</evidence>
<dbReference type="Proteomes" id="UP000250321">
    <property type="component" value="Unassembled WGS sequence"/>
</dbReference>
<name>A0A314ZA72_PRUYE</name>
<protein>
    <submittedName>
        <fullName evidence="1">Uncharacterized protein</fullName>
    </submittedName>
</protein>
<organism evidence="1 2">
    <name type="scientific">Prunus yedoensis var. nudiflora</name>
    <dbReference type="NCBI Taxonomy" id="2094558"/>
    <lineage>
        <taxon>Eukaryota</taxon>
        <taxon>Viridiplantae</taxon>
        <taxon>Streptophyta</taxon>
        <taxon>Embryophyta</taxon>
        <taxon>Tracheophyta</taxon>
        <taxon>Spermatophyta</taxon>
        <taxon>Magnoliopsida</taxon>
        <taxon>eudicotyledons</taxon>
        <taxon>Gunneridae</taxon>
        <taxon>Pentapetalae</taxon>
        <taxon>rosids</taxon>
        <taxon>fabids</taxon>
        <taxon>Rosales</taxon>
        <taxon>Rosaceae</taxon>
        <taxon>Amygdaloideae</taxon>
        <taxon>Amygdaleae</taxon>
        <taxon>Prunus</taxon>
    </lineage>
</organism>
<dbReference type="EMBL" id="PJQY01000201">
    <property type="protein sequence ID" value="PQQ16249.1"/>
    <property type="molecule type" value="Genomic_DNA"/>
</dbReference>